<feature type="transmembrane region" description="Helical" evidence="6">
    <location>
        <begin position="184"/>
        <end position="203"/>
    </location>
</feature>
<comment type="subcellular location">
    <subcellularLocation>
        <location evidence="1">Membrane</location>
        <topology evidence="1">Multi-pass membrane protein</topology>
    </subcellularLocation>
</comment>
<feature type="compositionally biased region" description="Basic and acidic residues" evidence="5">
    <location>
        <begin position="617"/>
        <end position="639"/>
    </location>
</feature>
<feature type="compositionally biased region" description="Acidic residues" evidence="5">
    <location>
        <begin position="578"/>
        <end position="606"/>
    </location>
</feature>
<evidence type="ECO:0000256" key="3">
    <source>
        <dbReference type="ARBA" id="ARBA00022989"/>
    </source>
</evidence>
<feature type="compositionally biased region" description="Basic and acidic residues" evidence="5">
    <location>
        <begin position="956"/>
        <end position="984"/>
    </location>
</feature>
<dbReference type="RefSeq" id="XP_025345001.1">
    <property type="nucleotide sequence ID" value="XM_025490752.1"/>
</dbReference>
<dbReference type="Proteomes" id="UP000245942">
    <property type="component" value="Unassembled WGS sequence"/>
</dbReference>
<evidence type="ECO:0000256" key="2">
    <source>
        <dbReference type="ARBA" id="ARBA00022692"/>
    </source>
</evidence>
<feature type="transmembrane region" description="Helical" evidence="6">
    <location>
        <begin position="16"/>
        <end position="39"/>
    </location>
</feature>
<dbReference type="OrthoDB" id="5348404at2759"/>
<evidence type="ECO:0000256" key="5">
    <source>
        <dbReference type="SAM" id="MobiDB-lite"/>
    </source>
</evidence>
<keyword evidence="8" id="KW-1185">Reference proteome</keyword>
<proteinExistence type="predicted"/>
<dbReference type="STRING" id="1684307.A0A316TZV1"/>
<name>A0A316TZV1_9BASI</name>
<dbReference type="SMART" id="SM01417">
    <property type="entry name" value="Solute_trans_a"/>
    <property type="match status" value="1"/>
</dbReference>
<feature type="region of interest" description="Disordered" evidence="5">
    <location>
        <begin position="532"/>
        <end position="762"/>
    </location>
</feature>
<evidence type="ECO:0000313" key="8">
    <source>
        <dbReference type="Proteomes" id="UP000245942"/>
    </source>
</evidence>
<evidence type="ECO:0000313" key="7">
    <source>
        <dbReference type="EMBL" id="PWN17841.1"/>
    </source>
</evidence>
<feature type="compositionally biased region" description="Basic and acidic residues" evidence="5">
    <location>
        <begin position="561"/>
        <end position="577"/>
    </location>
</feature>
<protein>
    <submittedName>
        <fullName evidence="7">DUF300-domain-containing protein</fullName>
    </submittedName>
</protein>
<dbReference type="AlphaFoldDB" id="A0A316TZV1"/>
<dbReference type="Pfam" id="PF03619">
    <property type="entry name" value="Solute_trans_a"/>
    <property type="match status" value="1"/>
</dbReference>
<dbReference type="InterPro" id="IPR005178">
    <property type="entry name" value="Ostalpha/TMEM184C"/>
</dbReference>
<gene>
    <name evidence="7" type="ORF">BCV69DRAFT_264472</name>
</gene>
<reference evidence="7 8" key="1">
    <citation type="journal article" date="2018" name="Mol. Biol. Evol.">
        <title>Broad Genomic Sampling Reveals a Smut Pathogenic Ancestry of the Fungal Clade Ustilaginomycotina.</title>
        <authorList>
            <person name="Kijpornyongpan T."/>
            <person name="Mondo S.J."/>
            <person name="Barry K."/>
            <person name="Sandor L."/>
            <person name="Lee J."/>
            <person name="Lipzen A."/>
            <person name="Pangilinan J."/>
            <person name="LaButti K."/>
            <person name="Hainaut M."/>
            <person name="Henrissat B."/>
            <person name="Grigoriev I.V."/>
            <person name="Spatafora J.W."/>
            <person name="Aime M.C."/>
        </authorList>
    </citation>
    <scope>NUCLEOTIDE SEQUENCE [LARGE SCALE GENOMIC DNA]</scope>
    <source>
        <strain evidence="7 8">MCA 4718</strain>
    </source>
</reference>
<keyword evidence="3 6" id="KW-1133">Transmembrane helix</keyword>
<dbReference type="GO" id="GO:0016020">
    <property type="term" value="C:membrane"/>
    <property type="evidence" value="ECO:0007669"/>
    <property type="project" value="UniProtKB-SubCell"/>
</dbReference>
<feature type="compositionally biased region" description="Basic and acidic residues" evidence="5">
    <location>
        <begin position="655"/>
        <end position="675"/>
    </location>
</feature>
<evidence type="ECO:0000256" key="1">
    <source>
        <dbReference type="ARBA" id="ARBA00004141"/>
    </source>
</evidence>
<sequence length="1000" mass="108203">MSSDSSGAGRSLPPSLLIIATISSLSATLLSLFSIYTHLKRYLKPHLQRHVIRLILIVPIYSTSSLIGLFSLPAAFLIDLIRDLYEAFAIYSFFELLVAYLGGERSTLILLVGRKPIEHPWPFKLVLRELDLSDPYTFLAIKRGVLQYVQIKPILAASTVILKSFGKYQEGEFKANNGYTYISTVYNISIFLSLYCLALFWSALSSELAPFRPTSKFLTVKGVVFATFWQGWAISVLVAAGIVKSIGPISDTDFLRLGLQDLLLTLEMPLFALGHMYAFSPSDYVDTWATHQARLPILYALRDSLGGRDVTEDIKGTMRGTGYGYARFEPARGAVHQGVARSRRLHAGLRYTQGGKGKYFLPTNGLNTTSNGGGVAPLVEGSRIEGPFAAMRRWMEDKRMRDEGYAPLSAEEAAQVLHDNSDQEDDEQEGSGSMLDPLRSNLEGGKDVDGKTARRRKAEGAAMKLGYQLEAGLLFFSDHPDRRGHSGDSVVSLDFHSPPSNVSEEEGYEKARKLDYGDYAFPTIACNRAGHFDEERGRGEQQALLGRSKGKSGNGSRERRRRVEGWLERMRHAVAREDSDEEAADETVDDAGEGEGEGETTGAEDEVTAKGKKRKSISGDEGRKKAKQGEDGKKKETVKKSVWGGWADGDDEGEEGAKDAADASGKESSAKSDRKSKSKSSSSKKGKAGKDKSKSSKKASSSSNGKITSPVADEGDQADEAGAVDLIISDPIQEEREMARERRRGDTASRVGGGDGHGGLGKKRVFRKVWTAADGQKKTALVEASVDPKGEGKEGDLLKDAQGDIQENPAEGSDGKIKEGVVVISDEPPPGTGGDLGQVAVQVTPPIALASSPSNGASSSSSPSSSGSDDESRPASASKGSAARRQKAGKEDTARRQEKSDASNPAPDSKNKTAGDPNQPSGNDHDQLLEEGATPAPPSAPERRREEESESEREEGDAKVREEAEERVKEADRQMPVYQRHDWGDVGGDDSVDGGRNPWT</sequence>
<feature type="region of interest" description="Disordered" evidence="5">
    <location>
        <begin position="781"/>
        <end position="1000"/>
    </location>
</feature>
<feature type="compositionally biased region" description="Low complexity" evidence="5">
    <location>
        <begin position="850"/>
        <end position="867"/>
    </location>
</feature>
<feature type="transmembrane region" description="Helical" evidence="6">
    <location>
        <begin position="84"/>
        <end position="102"/>
    </location>
</feature>
<feature type="compositionally biased region" description="Basic and acidic residues" evidence="5">
    <location>
        <begin position="733"/>
        <end position="747"/>
    </location>
</feature>
<keyword evidence="2 6" id="KW-0812">Transmembrane</keyword>
<feature type="region of interest" description="Disordered" evidence="5">
    <location>
        <begin position="418"/>
        <end position="457"/>
    </location>
</feature>
<feature type="region of interest" description="Disordered" evidence="5">
    <location>
        <begin position="485"/>
        <end position="507"/>
    </location>
</feature>
<keyword evidence="4 6" id="KW-0472">Membrane</keyword>
<feature type="compositionally biased region" description="Basic residues" evidence="5">
    <location>
        <begin position="676"/>
        <end position="687"/>
    </location>
</feature>
<organism evidence="7 8">
    <name type="scientific">Pseudomicrostroma glucosiphilum</name>
    <dbReference type="NCBI Taxonomy" id="1684307"/>
    <lineage>
        <taxon>Eukaryota</taxon>
        <taxon>Fungi</taxon>
        <taxon>Dikarya</taxon>
        <taxon>Basidiomycota</taxon>
        <taxon>Ustilaginomycotina</taxon>
        <taxon>Exobasidiomycetes</taxon>
        <taxon>Microstromatales</taxon>
        <taxon>Microstromatales incertae sedis</taxon>
        <taxon>Pseudomicrostroma</taxon>
    </lineage>
</organism>
<accession>A0A316TZV1</accession>
<evidence type="ECO:0000256" key="6">
    <source>
        <dbReference type="SAM" id="Phobius"/>
    </source>
</evidence>
<feature type="compositionally biased region" description="Basic and acidic residues" evidence="5">
    <location>
        <begin position="786"/>
        <end position="802"/>
    </location>
</feature>
<feature type="compositionally biased region" description="Basic and acidic residues" evidence="5">
    <location>
        <begin position="888"/>
        <end position="901"/>
    </location>
</feature>
<dbReference type="GeneID" id="37012486"/>
<dbReference type="EMBL" id="KZ819340">
    <property type="protein sequence ID" value="PWN17841.1"/>
    <property type="molecule type" value="Genomic_DNA"/>
</dbReference>
<dbReference type="PANTHER" id="PTHR23423">
    <property type="entry name" value="ORGANIC SOLUTE TRANSPORTER-RELATED"/>
    <property type="match status" value="1"/>
</dbReference>
<evidence type="ECO:0000256" key="4">
    <source>
        <dbReference type="ARBA" id="ARBA00023136"/>
    </source>
</evidence>
<feature type="transmembrane region" description="Helical" evidence="6">
    <location>
        <begin position="51"/>
        <end position="78"/>
    </location>
</feature>